<keyword evidence="1" id="KW-0812">Transmembrane</keyword>
<keyword evidence="1" id="KW-0472">Membrane</keyword>
<reference evidence="2 3" key="1">
    <citation type="submission" date="2005-09" db="EMBL/GenBank/DDBJ databases">
        <authorList>
            <person name="Mural R.J."/>
            <person name="Li P.W."/>
            <person name="Adams M.D."/>
            <person name="Amanatides P.G."/>
            <person name="Baden-Tillson H."/>
            <person name="Barnstead M."/>
            <person name="Chin S.H."/>
            <person name="Dew I."/>
            <person name="Evans C.A."/>
            <person name="Ferriera S."/>
            <person name="Flanigan M."/>
            <person name="Fosler C."/>
            <person name="Glodek A."/>
            <person name="Gu Z."/>
            <person name="Holt R.A."/>
            <person name="Jennings D."/>
            <person name="Kraft C.L."/>
            <person name="Lu F."/>
            <person name="Nguyen T."/>
            <person name="Nusskern D.R."/>
            <person name="Pfannkoch C.M."/>
            <person name="Sitter C."/>
            <person name="Sutton G.G."/>
            <person name="Venter J.C."/>
            <person name="Wang Z."/>
            <person name="Woodage T."/>
            <person name="Zheng X.H."/>
            <person name="Zhong F."/>
        </authorList>
    </citation>
    <scope>NUCLEOTIDE SEQUENCE [LARGE SCALE GENOMIC DNA]</scope>
    <source>
        <strain>BN</strain>
        <strain evidence="3">Sprague-Dawley</strain>
    </source>
</reference>
<proteinExistence type="predicted"/>
<dbReference type="AlphaFoldDB" id="A6K0M6"/>
<evidence type="ECO:0000256" key="1">
    <source>
        <dbReference type="SAM" id="Phobius"/>
    </source>
</evidence>
<evidence type="ECO:0000313" key="3">
    <source>
        <dbReference type="Proteomes" id="UP000234681"/>
    </source>
</evidence>
<name>A6K0M6_RAT</name>
<evidence type="ECO:0000313" key="2">
    <source>
        <dbReference type="EMBL" id="EDL88192.1"/>
    </source>
</evidence>
<keyword evidence="1" id="KW-1133">Transmembrane helix</keyword>
<dbReference type="Proteomes" id="UP000234681">
    <property type="component" value="Chromosome 4"/>
</dbReference>
<protein>
    <submittedName>
        <fullName evidence="2">RCG52330</fullName>
    </submittedName>
</protein>
<dbReference type="EMBL" id="CH474011">
    <property type="protein sequence ID" value="EDL88192.1"/>
    <property type="molecule type" value="Genomic_DNA"/>
</dbReference>
<feature type="transmembrane region" description="Helical" evidence="1">
    <location>
        <begin position="51"/>
        <end position="74"/>
    </location>
</feature>
<organism evidence="2 3">
    <name type="scientific">Rattus norvegicus</name>
    <name type="common">Rat</name>
    <dbReference type="NCBI Taxonomy" id="10116"/>
    <lineage>
        <taxon>Eukaryota</taxon>
        <taxon>Metazoa</taxon>
        <taxon>Chordata</taxon>
        <taxon>Craniata</taxon>
        <taxon>Vertebrata</taxon>
        <taxon>Euteleostomi</taxon>
        <taxon>Mammalia</taxon>
        <taxon>Eutheria</taxon>
        <taxon>Euarchontoglires</taxon>
        <taxon>Glires</taxon>
        <taxon>Rodentia</taxon>
        <taxon>Myomorpha</taxon>
        <taxon>Muroidea</taxon>
        <taxon>Muridae</taxon>
        <taxon>Murinae</taxon>
        <taxon>Rattus</taxon>
    </lineage>
</organism>
<accession>A6K0M6</accession>
<gene>
    <name evidence="2" type="ORF">rCG_52330</name>
</gene>
<sequence>MNVPFRNTYLNCLFHTYLTLPSLLLGQLKGYRAAPWTLFHPPLTQFHRQMMVGTILCSPLSVSASFFSVSRMFLFANTIITTRD</sequence>
<feature type="transmembrane region" description="Helical" evidence="1">
    <location>
        <begin position="12"/>
        <end position="31"/>
    </location>
</feature>